<sequence length="196" mass="21206">MLTVAHRAGNRVADLRAALASDVDLIEADVHLRAGTLQIGHGILGRRLVPAPTLDEILAVMDGDPRLLLDLKGLSTAVATAAAAMLVDTPVALSARNWRMFDAFGPRQRLWRIYAAGNRWELHRLRERIGHPSIRAVSVRRRLLTPAVVAELRGHGITVLVWPVSSKAAVADARRLGASGVIGKNLALLEGINRQP</sequence>
<evidence type="ECO:0000313" key="2">
    <source>
        <dbReference type="Proteomes" id="UP000624325"/>
    </source>
</evidence>
<proteinExistence type="predicted"/>
<dbReference type="SUPFAM" id="SSF51695">
    <property type="entry name" value="PLC-like phosphodiesterases"/>
    <property type="match status" value="1"/>
</dbReference>
<organism evidence="1 2">
    <name type="scientific">Asanoa iriomotensis</name>
    <dbReference type="NCBI Taxonomy" id="234613"/>
    <lineage>
        <taxon>Bacteria</taxon>
        <taxon>Bacillati</taxon>
        <taxon>Actinomycetota</taxon>
        <taxon>Actinomycetes</taxon>
        <taxon>Micromonosporales</taxon>
        <taxon>Micromonosporaceae</taxon>
        <taxon>Asanoa</taxon>
    </lineage>
</organism>
<dbReference type="Proteomes" id="UP000624325">
    <property type="component" value="Unassembled WGS sequence"/>
</dbReference>
<reference evidence="1 2" key="1">
    <citation type="submission" date="2021-01" db="EMBL/GenBank/DDBJ databases">
        <title>Whole genome shotgun sequence of Asanoa iriomotensis NBRC 100142.</title>
        <authorList>
            <person name="Komaki H."/>
            <person name="Tamura T."/>
        </authorList>
    </citation>
    <scope>NUCLEOTIDE SEQUENCE [LARGE SCALE GENOMIC DNA]</scope>
    <source>
        <strain evidence="1 2">NBRC 100142</strain>
    </source>
</reference>
<comment type="caution">
    <text evidence="1">The sequence shown here is derived from an EMBL/GenBank/DDBJ whole genome shotgun (WGS) entry which is preliminary data.</text>
</comment>
<accession>A0ABQ4BZB4</accession>
<evidence type="ECO:0000313" key="1">
    <source>
        <dbReference type="EMBL" id="GIF55859.1"/>
    </source>
</evidence>
<dbReference type="RefSeq" id="WP_203701662.1">
    <property type="nucleotide sequence ID" value="NZ_BAAALU010000001.1"/>
</dbReference>
<dbReference type="EMBL" id="BONC01000010">
    <property type="protein sequence ID" value="GIF55859.1"/>
    <property type="molecule type" value="Genomic_DNA"/>
</dbReference>
<evidence type="ECO:0008006" key="3">
    <source>
        <dbReference type="Google" id="ProtNLM"/>
    </source>
</evidence>
<protein>
    <recommendedName>
        <fullName evidence="3">Glycerophosphoryl diester phosphodiesterase</fullName>
    </recommendedName>
</protein>
<dbReference type="Gene3D" id="3.20.20.190">
    <property type="entry name" value="Phosphatidylinositol (PI) phosphodiesterase"/>
    <property type="match status" value="1"/>
</dbReference>
<dbReference type="InterPro" id="IPR017946">
    <property type="entry name" value="PLC-like_Pdiesterase_TIM-brl"/>
</dbReference>
<keyword evidence="2" id="KW-1185">Reference proteome</keyword>
<name>A0ABQ4BZB4_9ACTN</name>
<gene>
    <name evidence="1" type="ORF">Air01nite_19540</name>
</gene>